<evidence type="ECO:0000313" key="5">
    <source>
        <dbReference type="Proteomes" id="UP001595445"/>
    </source>
</evidence>
<proteinExistence type="predicted"/>
<dbReference type="Gene3D" id="2.30.42.10">
    <property type="match status" value="2"/>
</dbReference>
<dbReference type="InterPro" id="IPR036034">
    <property type="entry name" value="PDZ_sf"/>
</dbReference>
<keyword evidence="2" id="KW-0378">Hydrolase</keyword>
<dbReference type="EMBL" id="JBHRSM010000001">
    <property type="protein sequence ID" value="MFC3084738.1"/>
    <property type="molecule type" value="Genomic_DNA"/>
</dbReference>
<comment type="caution">
    <text evidence="4">The sequence shown here is derived from an EMBL/GenBank/DDBJ whole genome shotgun (WGS) entry which is preliminary data.</text>
</comment>
<dbReference type="Pfam" id="PF17820">
    <property type="entry name" value="PDZ_6"/>
    <property type="match status" value="1"/>
</dbReference>
<feature type="domain" description="PDZ" evidence="3">
    <location>
        <begin position="324"/>
        <end position="402"/>
    </location>
</feature>
<organism evidence="4 5">
    <name type="scientific">Tabrizicola soli</name>
    <dbReference type="NCBI Taxonomy" id="2185115"/>
    <lineage>
        <taxon>Bacteria</taxon>
        <taxon>Pseudomonadati</taxon>
        <taxon>Pseudomonadota</taxon>
        <taxon>Alphaproteobacteria</taxon>
        <taxon>Rhodobacterales</taxon>
        <taxon>Paracoccaceae</taxon>
        <taxon>Tabrizicola</taxon>
    </lineage>
</organism>
<keyword evidence="5" id="KW-1185">Reference proteome</keyword>
<dbReference type="InterPro" id="IPR041489">
    <property type="entry name" value="PDZ_6"/>
</dbReference>
<evidence type="ECO:0000256" key="2">
    <source>
        <dbReference type="ARBA" id="ARBA00022801"/>
    </source>
</evidence>
<dbReference type="SMART" id="SM00228">
    <property type="entry name" value="PDZ"/>
    <property type="match status" value="2"/>
</dbReference>
<dbReference type="SUPFAM" id="SSF50494">
    <property type="entry name" value="Trypsin-like serine proteases"/>
    <property type="match status" value="1"/>
</dbReference>
<dbReference type="Proteomes" id="UP001595445">
    <property type="component" value="Unassembled WGS sequence"/>
</dbReference>
<reference evidence="5" key="1">
    <citation type="journal article" date="2019" name="Int. J. Syst. Evol. Microbiol.">
        <title>The Global Catalogue of Microorganisms (GCM) 10K type strain sequencing project: providing services to taxonomists for standard genome sequencing and annotation.</title>
        <authorList>
            <consortium name="The Broad Institute Genomics Platform"/>
            <consortium name="The Broad Institute Genome Sequencing Center for Infectious Disease"/>
            <person name="Wu L."/>
            <person name="Ma J."/>
        </authorList>
    </citation>
    <scope>NUCLEOTIDE SEQUENCE [LARGE SCALE GENOMIC DNA]</scope>
    <source>
        <strain evidence="5">KCTC 62102</strain>
    </source>
</reference>
<accession>A0ABV7DP08</accession>
<dbReference type="InterPro" id="IPR009003">
    <property type="entry name" value="Peptidase_S1_PA"/>
</dbReference>
<dbReference type="PANTHER" id="PTHR43343">
    <property type="entry name" value="PEPTIDASE S12"/>
    <property type="match status" value="1"/>
</dbReference>
<dbReference type="Gene3D" id="2.40.10.120">
    <property type="match status" value="1"/>
</dbReference>
<sequence length="425" mass="42861">MRFVEGVAVLVVLVLVALIGPAEAQALDRAMDRVFTVHSADAEDRFLGSAFLWGDGTVAVTNAHVVGEAGEVRLVDRHGAEELALVIARDAVRDVAVLSVAPGREGLALADAVPGLGDEVFALGAPLGVEFTLTEGRISATARQVDITVPLRLLQHDAAVNPGSSGGPLVDAGGRLLGMNSQIADGSRMFVGIAYAIPAADLAVIVPGLVAETLAPLPKLGLMARPVDRQVAAALGVPVGGLLVDGVETGSLAGASGLAAGDILLAVDGVALDQPGELAFALERAGDGAVLTLLRDGKLLELALSLVAEDAGGLRLRELGQAAPVAVRSYRLAALGVALDAGGVVTGVTENSPALFAGLAQGDRILTVNGAAVDLAGYEITSPVLILVAAPGGATRHIYLDPWGETGGLRPVGGANVLDPDVVVF</sequence>
<feature type="domain" description="PDZ" evidence="3">
    <location>
        <begin position="224"/>
        <end position="297"/>
    </location>
</feature>
<protein>
    <submittedName>
        <fullName evidence="4">Trypsin-like peptidase domain-containing protein</fullName>
    </submittedName>
</protein>
<gene>
    <name evidence="4" type="ORF">ACFOD6_01635</name>
</gene>
<dbReference type="InterPro" id="IPR001478">
    <property type="entry name" value="PDZ"/>
</dbReference>
<evidence type="ECO:0000259" key="3">
    <source>
        <dbReference type="PROSITE" id="PS50106"/>
    </source>
</evidence>
<keyword evidence="1" id="KW-0645">Protease</keyword>
<name>A0ABV7DP08_9RHOB</name>
<dbReference type="PROSITE" id="PS50106">
    <property type="entry name" value="PDZ"/>
    <property type="match status" value="2"/>
</dbReference>
<dbReference type="InterPro" id="IPR001940">
    <property type="entry name" value="Peptidase_S1C"/>
</dbReference>
<dbReference type="PRINTS" id="PR00834">
    <property type="entry name" value="PROTEASES2C"/>
</dbReference>
<evidence type="ECO:0000313" key="4">
    <source>
        <dbReference type="EMBL" id="MFC3084738.1"/>
    </source>
</evidence>
<dbReference type="Pfam" id="PF13365">
    <property type="entry name" value="Trypsin_2"/>
    <property type="match status" value="1"/>
</dbReference>
<evidence type="ECO:0000256" key="1">
    <source>
        <dbReference type="ARBA" id="ARBA00022670"/>
    </source>
</evidence>
<dbReference type="PANTHER" id="PTHR43343:SF3">
    <property type="entry name" value="PROTEASE DO-LIKE 8, CHLOROPLASTIC"/>
    <property type="match status" value="1"/>
</dbReference>
<dbReference type="SUPFAM" id="SSF50156">
    <property type="entry name" value="PDZ domain-like"/>
    <property type="match status" value="2"/>
</dbReference>
<dbReference type="RefSeq" id="WP_197642548.1">
    <property type="nucleotide sequence ID" value="NZ_JAEACP010000005.1"/>
</dbReference>
<dbReference type="InterPro" id="IPR051201">
    <property type="entry name" value="Chloro_Bact_Ser_Proteases"/>
</dbReference>